<sequence>MTEQNACDLDAYALELDQAHIFHSWSAQTSAHASAVSIESGLGSRVWDHAGTQYLDFSSQHVNVNLGHQHPALLAAIRTQSELLATISPPTANITRGEAAKRLAAIAPEGFNRVFFTNGGSDANENAMRMARLYTGRDKILSSYRSYHGNTGSSIVATGDPRRIPNEFARGHVHFFGPYLYRSEFWAKTPEEESERALQHLRRVIEAEGAATIAAVLLEPIPGTPGILVPPAGYLAGVRELCDQHGILLILDEVMSGFGRAGEWFAFDAFDVRPDLITFAKGVNSGYVPVGGVIIDDPIAAFFNERVFPGGLTYSGHPLATATVVASLDTIAAEGILEHARDIGENHIGPGLGALAERHSAIGDVRGRGVFWAMELVTDRQTREPVPAATMARIRAALVTRGLLPFVSENRIHIVPPCVVTGDEVAEAMAIYDEVLTAELA</sequence>
<dbReference type="PIRSF" id="PIRSF000521">
    <property type="entry name" value="Transaminase_4ab_Lys_Orn"/>
    <property type="match status" value="1"/>
</dbReference>
<keyword evidence="2 3" id="KW-0663">Pyridoxal phosphate</keyword>
<dbReference type="PANTHER" id="PTHR43094:SF1">
    <property type="entry name" value="AMINOTRANSFERASE CLASS-III"/>
    <property type="match status" value="1"/>
</dbReference>
<keyword evidence="5" id="KW-1185">Reference proteome</keyword>
<dbReference type="NCBIfam" id="NF004718">
    <property type="entry name" value="PRK06062.1"/>
    <property type="match status" value="1"/>
</dbReference>
<proteinExistence type="inferred from homology"/>
<evidence type="ECO:0000313" key="5">
    <source>
        <dbReference type="Proteomes" id="UP001500943"/>
    </source>
</evidence>
<dbReference type="EMBL" id="BAAAKW010000017">
    <property type="protein sequence ID" value="GAA1212330.1"/>
    <property type="molecule type" value="Genomic_DNA"/>
</dbReference>
<name>A0ABN1VI32_9MICO</name>
<accession>A0ABN1VI32</accession>
<dbReference type="PANTHER" id="PTHR43094">
    <property type="entry name" value="AMINOTRANSFERASE"/>
    <property type="match status" value="1"/>
</dbReference>
<evidence type="ECO:0000256" key="2">
    <source>
        <dbReference type="ARBA" id="ARBA00022898"/>
    </source>
</evidence>
<comment type="caution">
    <text evidence="4">The sequence shown here is derived from an EMBL/GenBank/DDBJ whole genome shotgun (WGS) entry which is preliminary data.</text>
</comment>
<dbReference type="InterPro" id="IPR049704">
    <property type="entry name" value="Aminotrans_3_PPA_site"/>
</dbReference>
<dbReference type="GO" id="GO:0008483">
    <property type="term" value="F:transaminase activity"/>
    <property type="evidence" value="ECO:0007669"/>
    <property type="project" value="UniProtKB-KW"/>
</dbReference>
<protein>
    <submittedName>
        <fullName evidence="4">Aspartate aminotransferase family protein</fullName>
    </submittedName>
</protein>
<dbReference type="InterPro" id="IPR015422">
    <property type="entry name" value="PyrdxlP-dep_Trfase_small"/>
</dbReference>
<dbReference type="InterPro" id="IPR005814">
    <property type="entry name" value="Aminotrans_3"/>
</dbReference>
<comment type="similarity">
    <text evidence="1 3">Belongs to the class-III pyridoxal-phosphate-dependent aminotransferase family.</text>
</comment>
<dbReference type="PROSITE" id="PS00600">
    <property type="entry name" value="AA_TRANSFER_CLASS_3"/>
    <property type="match status" value="1"/>
</dbReference>
<keyword evidence="4" id="KW-0032">Aminotransferase</keyword>
<evidence type="ECO:0000256" key="3">
    <source>
        <dbReference type="RuleBase" id="RU003560"/>
    </source>
</evidence>
<dbReference type="RefSeq" id="WP_343923646.1">
    <property type="nucleotide sequence ID" value="NZ_BAAAKW010000017.1"/>
</dbReference>
<dbReference type="SUPFAM" id="SSF53383">
    <property type="entry name" value="PLP-dependent transferases"/>
    <property type="match status" value="1"/>
</dbReference>
<reference evidence="4 5" key="1">
    <citation type="journal article" date="2019" name="Int. J. Syst. Evol. Microbiol.">
        <title>The Global Catalogue of Microorganisms (GCM) 10K type strain sequencing project: providing services to taxonomists for standard genome sequencing and annotation.</title>
        <authorList>
            <consortium name="The Broad Institute Genomics Platform"/>
            <consortium name="The Broad Institute Genome Sequencing Center for Infectious Disease"/>
            <person name="Wu L."/>
            <person name="Ma J."/>
        </authorList>
    </citation>
    <scope>NUCLEOTIDE SEQUENCE [LARGE SCALE GENOMIC DNA]</scope>
    <source>
        <strain evidence="4 5">JCM 12762</strain>
    </source>
</reference>
<keyword evidence="4" id="KW-0808">Transferase</keyword>
<gene>
    <name evidence="4" type="ORF">GCM10009655_09440</name>
</gene>
<dbReference type="Gene3D" id="3.40.640.10">
    <property type="entry name" value="Type I PLP-dependent aspartate aminotransferase-like (Major domain)"/>
    <property type="match status" value="1"/>
</dbReference>
<dbReference type="CDD" id="cd00610">
    <property type="entry name" value="OAT_like"/>
    <property type="match status" value="1"/>
</dbReference>
<dbReference type="InterPro" id="IPR015421">
    <property type="entry name" value="PyrdxlP-dep_Trfase_major"/>
</dbReference>
<dbReference type="Proteomes" id="UP001500943">
    <property type="component" value="Unassembled WGS sequence"/>
</dbReference>
<evidence type="ECO:0000313" key="4">
    <source>
        <dbReference type="EMBL" id="GAA1212330.1"/>
    </source>
</evidence>
<dbReference type="InterPro" id="IPR015424">
    <property type="entry name" value="PyrdxlP-dep_Trfase"/>
</dbReference>
<organism evidence="4 5">
    <name type="scientific">Rhodoglobus aureus</name>
    <dbReference type="NCBI Taxonomy" id="191497"/>
    <lineage>
        <taxon>Bacteria</taxon>
        <taxon>Bacillati</taxon>
        <taxon>Actinomycetota</taxon>
        <taxon>Actinomycetes</taxon>
        <taxon>Micrococcales</taxon>
        <taxon>Microbacteriaceae</taxon>
        <taxon>Rhodoglobus</taxon>
    </lineage>
</organism>
<evidence type="ECO:0000256" key="1">
    <source>
        <dbReference type="ARBA" id="ARBA00008954"/>
    </source>
</evidence>
<dbReference type="Pfam" id="PF00202">
    <property type="entry name" value="Aminotran_3"/>
    <property type="match status" value="1"/>
</dbReference>
<dbReference type="Gene3D" id="3.90.1150.10">
    <property type="entry name" value="Aspartate Aminotransferase, domain 1"/>
    <property type="match status" value="1"/>
</dbReference>